<evidence type="ECO:0000256" key="1">
    <source>
        <dbReference type="SAM" id="MobiDB-lite"/>
    </source>
</evidence>
<organism evidence="2 3">
    <name type="scientific">Rhynchophorus ferrugineus</name>
    <name type="common">Red palm weevil</name>
    <name type="synonym">Curculio ferrugineus</name>
    <dbReference type="NCBI Taxonomy" id="354439"/>
    <lineage>
        <taxon>Eukaryota</taxon>
        <taxon>Metazoa</taxon>
        <taxon>Ecdysozoa</taxon>
        <taxon>Arthropoda</taxon>
        <taxon>Hexapoda</taxon>
        <taxon>Insecta</taxon>
        <taxon>Pterygota</taxon>
        <taxon>Neoptera</taxon>
        <taxon>Endopterygota</taxon>
        <taxon>Coleoptera</taxon>
        <taxon>Polyphaga</taxon>
        <taxon>Cucujiformia</taxon>
        <taxon>Curculionidae</taxon>
        <taxon>Dryophthorinae</taxon>
        <taxon>Rhynchophorus</taxon>
    </lineage>
</organism>
<name>A0A834HLX2_RHYFE</name>
<evidence type="ECO:0000313" key="2">
    <source>
        <dbReference type="EMBL" id="KAF7262912.1"/>
    </source>
</evidence>
<proteinExistence type="predicted"/>
<evidence type="ECO:0000313" key="3">
    <source>
        <dbReference type="Proteomes" id="UP000625711"/>
    </source>
</evidence>
<protein>
    <submittedName>
        <fullName evidence="2">Uncharacterized protein</fullName>
    </submittedName>
</protein>
<comment type="caution">
    <text evidence="2">The sequence shown here is derived from an EMBL/GenBank/DDBJ whole genome shotgun (WGS) entry which is preliminary data.</text>
</comment>
<dbReference type="EMBL" id="JAACXV010023619">
    <property type="protein sequence ID" value="KAF7262912.1"/>
    <property type="molecule type" value="Genomic_DNA"/>
</dbReference>
<gene>
    <name evidence="2" type="ORF">GWI33_003852</name>
</gene>
<sequence>MAERSAKLKKKKRSNEEEQRRTERLGRKRHFPSGSPRAAAFGRSVKHTRRVSLPGSGTPPRMINQTQSRHFVSSILSGLSERRILYRATDGASGAAAADAPLYVEVVINSRGF</sequence>
<dbReference type="AlphaFoldDB" id="A0A834HLX2"/>
<dbReference type="Proteomes" id="UP000625711">
    <property type="component" value="Unassembled WGS sequence"/>
</dbReference>
<keyword evidence="3" id="KW-1185">Reference proteome</keyword>
<feature type="region of interest" description="Disordered" evidence="1">
    <location>
        <begin position="1"/>
        <end position="64"/>
    </location>
</feature>
<reference evidence="2" key="1">
    <citation type="submission" date="2020-08" db="EMBL/GenBank/DDBJ databases">
        <title>Genome sequencing and assembly of the red palm weevil Rhynchophorus ferrugineus.</title>
        <authorList>
            <person name="Dias G.B."/>
            <person name="Bergman C.M."/>
            <person name="Manee M."/>
        </authorList>
    </citation>
    <scope>NUCLEOTIDE SEQUENCE</scope>
    <source>
        <strain evidence="2">AA-2017</strain>
        <tissue evidence="2">Whole larva</tissue>
    </source>
</reference>
<accession>A0A834HLX2</accession>
<feature type="compositionally biased region" description="Basic and acidic residues" evidence="1">
    <location>
        <begin position="14"/>
        <end position="25"/>
    </location>
</feature>